<dbReference type="InParanoid" id="A0A1X7TZZ5"/>
<dbReference type="EnsemblMetazoa" id="Aqu2.1.20703_001">
    <property type="protein sequence ID" value="Aqu2.1.20703_001"/>
    <property type="gene ID" value="Aqu2.1.20703"/>
</dbReference>
<dbReference type="Gene3D" id="2.40.50.140">
    <property type="entry name" value="Nucleic acid-binding proteins"/>
    <property type="match status" value="1"/>
</dbReference>
<dbReference type="eggNOG" id="ENOG502SGH5">
    <property type="taxonomic scope" value="Eukaryota"/>
</dbReference>
<organism evidence="1">
    <name type="scientific">Amphimedon queenslandica</name>
    <name type="common">Sponge</name>
    <dbReference type="NCBI Taxonomy" id="400682"/>
    <lineage>
        <taxon>Eukaryota</taxon>
        <taxon>Metazoa</taxon>
        <taxon>Porifera</taxon>
        <taxon>Demospongiae</taxon>
        <taxon>Heteroscleromorpha</taxon>
        <taxon>Haplosclerida</taxon>
        <taxon>Niphatidae</taxon>
        <taxon>Amphimedon</taxon>
    </lineage>
</organism>
<name>A0A1X7TZZ5_AMPQE</name>
<dbReference type="InterPro" id="IPR012340">
    <property type="entry name" value="NA-bd_OB-fold"/>
</dbReference>
<sequence>MAEASSNKDLKADGGQLDVSEIKEPLAYATNIHGVVTKVSPMKLIKRSAIREDELEIIVSDKSTIAPSPKKYKVQQLAETVVTTIDGLPMLSINSLITVKVKVTHCDEPVQINTGSKNLQKQDCTVADTTGACRLVLWEDKIGTLEKETSYFLTDVRIKRFANESFLSLTVDSTISIVDNIGDVVKETLFSPEIFGDDKIVSGEVLTVHYQEFFKCLACGSKINASESLIIQCMTCNAKVKSNKAVKSVIAKLQIKDGDTAEIQRVTMFTNVINQLVDINNNKKEFIEEYLLSLDELIVHVNKNMIVTSLDTK</sequence>
<dbReference type="SUPFAM" id="SSF50249">
    <property type="entry name" value="Nucleic acid-binding proteins"/>
    <property type="match status" value="1"/>
</dbReference>
<protein>
    <submittedName>
        <fullName evidence="1">Uncharacterized protein</fullName>
    </submittedName>
</protein>
<evidence type="ECO:0000313" key="1">
    <source>
        <dbReference type="EnsemblMetazoa" id="Aqu2.1.20703_001"/>
    </source>
</evidence>
<dbReference type="OMA" id="KSECMAT"/>
<accession>A0A1X7TZZ5</accession>
<dbReference type="AlphaFoldDB" id="A0A1X7TZZ5"/>
<reference evidence="1" key="1">
    <citation type="submission" date="2017-05" db="UniProtKB">
        <authorList>
            <consortium name="EnsemblMetazoa"/>
        </authorList>
    </citation>
    <scope>IDENTIFICATION</scope>
</reference>
<proteinExistence type="predicted"/>